<sequence length="313" mass="33321">MNEDDQGHTTLPGVDGARRWLSRRSVLIAGASGLGVAGLAAGTATGALPFSEALQRALGVASPTPATQLGSPRVERVYSEARGREVDLVLMLPTKAPPKGLPMSLMLHGLHGTARHAAPTGLLKQLGSEVARKAVPPFGFVAVDGGDHYWHENKPGDNPMAMLLEEVPRWLAARGLGGRDGQPFAATGLSMGGFGALLYTRRRLERRRPPAAVAALAPALITSWAEMSKRRAFRDAADWGSLDPLRHIDVTKKVPTGIWCGTEDPFIGGVRKFISEARPMVAHTARGKHGDAFNRTVVPSLIAFLGKHVPKNA</sequence>
<dbReference type="SUPFAM" id="SSF53474">
    <property type="entry name" value="alpha/beta-Hydrolases"/>
    <property type="match status" value="1"/>
</dbReference>
<comment type="similarity">
    <text evidence="2">Belongs to the mycobacterial A85 antigen family.</text>
</comment>
<dbReference type="STRING" id="208439.AJAP_29670"/>
<dbReference type="Proteomes" id="UP000028492">
    <property type="component" value="Chromosome"/>
</dbReference>
<keyword evidence="7" id="KW-1133">Transmembrane helix</keyword>
<dbReference type="Gene3D" id="3.40.50.1820">
    <property type="entry name" value="alpha/beta hydrolase"/>
    <property type="match status" value="1"/>
</dbReference>
<dbReference type="HOGENOM" id="CLU_059519_1_0_11"/>
<evidence type="ECO:0000256" key="6">
    <source>
        <dbReference type="ARBA" id="ARBA00048109"/>
    </source>
</evidence>
<keyword evidence="9" id="KW-1185">Reference proteome</keyword>
<gene>
    <name evidence="8" type="ORF">AJAP_29670</name>
</gene>
<dbReference type="RefSeq" id="WP_038517265.1">
    <property type="nucleotide sequence ID" value="NZ_CP008953.1"/>
</dbReference>
<dbReference type="Pfam" id="PF00756">
    <property type="entry name" value="Esterase"/>
    <property type="match status" value="1"/>
</dbReference>
<keyword evidence="7" id="KW-0812">Transmembrane</keyword>
<keyword evidence="7" id="KW-0472">Membrane</keyword>
<dbReference type="eggNOG" id="COG0627">
    <property type="taxonomic scope" value="Bacteria"/>
</dbReference>
<evidence type="ECO:0000256" key="2">
    <source>
        <dbReference type="ARBA" id="ARBA00005874"/>
    </source>
</evidence>
<organism evidence="8 9">
    <name type="scientific">Amycolatopsis japonica</name>
    <dbReference type="NCBI Taxonomy" id="208439"/>
    <lineage>
        <taxon>Bacteria</taxon>
        <taxon>Bacillati</taxon>
        <taxon>Actinomycetota</taxon>
        <taxon>Actinomycetes</taxon>
        <taxon>Pseudonocardiales</taxon>
        <taxon>Pseudonocardiaceae</taxon>
        <taxon>Amycolatopsis</taxon>
        <taxon>Amycolatopsis japonica group</taxon>
    </lineage>
</organism>
<dbReference type="InterPro" id="IPR029058">
    <property type="entry name" value="AB_hydrolase_fold"/>
</dbReference>
<evidence type="ECO:0000313" key="8">
    <source>
        <dbReference type="EMBL" id="AIG78766.1"/>
    </source>
</evidence>
<evidence type="ECO:0000256" key="5">
    <source>
        <dbReference type="ARBA" id="ARBA00032572"/>
    </source>
</evidence>
<dbReference type="EC" id="2.3.1.20" evidence="4"/>
<protein>
    <recommendedName>
        <fullName evidence="5">Acyl-CoA:diacylglycerol acyltransferase</fullName>
        <ecNumber evidence="3">2.3.1.122</ecNumber>
        <ecNumber evidence="4">2.3.1.20</ecNumber>
    </recommendedName>
</protein>
<comment type="catalytic activity">
    <reaction evidence="1">
        <text>2 alpha,alpha'-trehalose 6-mycolate = alpha,alpha'-trehalose 6,6'-bismycolate + alpha,alpha-trehalose</text>
        <dbReference type="Rhea" id="RHEA:23472"/>
        <dbReference type="ChEBI" id="CHEBI:16551"/>
        <dbReference type="ChEBI" id="CHEBI:18195"/>
        <dbReference type="ChEBI" id="CHEBI:18234"/>
        <dbReference type="EC" id="2.3.1.122"/>
    </reaction>
</comment>
<dbReference type="GO" id="GO:0050348">
    <property type="term" value="F:trehalose O-mycolyltransferase activity"/>
    <property type="evidence" value="ECO:0007669"/>
    <property type="project" value="UniProtKB-EC"/>
</dbReference>
<dbReference type="EC" id="2.3.1.122" evidence="3"/>
<evidence type="ECO:0000256" key="1">
    <source>
        <dbReference type="ARBA" id="ARBA00000697"/>
    </source>
</evidence>
<dbReference type="AlphaFoldDB" id="A0A075V2C5"/>
<dbReference type="PROSITE" id="PS51318">
    <property type="entry name" value="TAT"/>
    <property type="match status" value="1"/>
</dbReference>
<evidence type="ECO:0000256" key="3">
    <source>
        <dbReference type="ARBA" id="ARBA00012820"/>
    </source>
</evidence>
<feature type="transmembrane region" description="Helical" evidence="7">
    <location>
        <begin position="26"/>
        <end position="48"/>
    </location>
</feature>
<dbReference type="EMBL" id="CP008953">
    <property type="protein sequence ID" value="AIG78766.1"/>
    <property type="molecule type" value="Genomic_DNA"/>
</dbReference>
<proteinExistence type="inferred from homology"/>
<dbReference type="InterPro" id="IPR006311">
    <property type="entry name" value="TAT_signal"/>
</dbReference>
<evidence type="ECO:0000256" key="4">
    <source>
        <dbReference type="ARBA" id="ARBA00013244"/>
    </source>
</evidence>
<dbReference type="InterPro" id="IPR000801">
    <property type="entry name" value="Esterase-like"/>
</dbReference>
<evidence type="ECO:0000256" key="7">
    <source>
        <dbReference type="SAM" id="Phobius"/>
    </source>
</evidence>
<evidence type="ECO:0000313" key="9">
    <source>
        <dbReference type="Proteomes" id="UP000028492"/>
    </source>
</evidence>
<comment type="catalytic activity">
    <reaction evidence="6">
        <text>an acyl-CoA + a 1,2-diacyl-sn-glycerol = a triacyl-sn-glycerol + CoA</text>
        <dbReference type="Rhea" id="RHEA:10868"/>
        <dbReference type="ChEBI" id="CHEBI:17815"/>
        <dbReference type="ChEBI" id="CHEBI:57287"/>
        <dbReference type="ChEBI" id="CHEBI:58342"/>
        <dbReference type="ChEBI" id="CHEBI:64615"/>
        <dbReference type="EC" id="2.3.1.20"/>
    </reaction>
</comment>
<name>A0A075V2C5_9PSEU</name>
<dbReference type="KEGG" id="aja:AJAP_29670"/>
<accession>A0A075V2C5</accession>
<reference evidence="8 9" key="1">
    <citation type="journal article" date="2014" name="J. Biotechnol.">
        <title>Complete genome sequence of the actinobacterium Amycolatopsis japonica MG417-CF17(T) (=DSM 44213T) producing (S,S)-N,N'-ethylenediaminedisuccinic acid.</title>
        <authorList>
            <person name="Stegmann E."/>
            <person name="Albersmeier A."/>
            <person name="Spohn M."/>
            <person name="Gert H."/>
            <person name="Weber T."/>
            <person name="Wohlleben W."/>
            <person name="Kalinowski J."/>
            <person name="Ruckert C."/>
        </authorList>
    </citation>
    <scope>NUCLEOTIDE SEQUENCE [LARGE SCALE GENOMIC DNA]</scope>
    <source>
        <strain evidence="9">MG417-CF17 (DSM 44213)</strain>
    </source>
</reference>
<dbReference type="GO" id="GO:0004144">
    <property type="term" value="F:diacylglycerol O-acyltransferase activity"/>
    <property type="evidence" value="ECO:0007669"/>
    <property type="project" value="UniProtKB-EC"/>
</dbReference>